<protein>
    <submittedName>
        <fullName evidence="11">DHA2 family multidrug resistance protein</fullName>
    </submittedName>
</protein>
<evidence type="ECO:0000256" key="9">
    <source>
        <dbReference type="SAM" id="Phobius"/>
    </source>
</evidence>
<dbReference type="InterPro" id="IPR011701">
    <property type="entry name" value="MFS"/>
</dbReference>
<evidence type="ECO:0000256" key="1">
    <source>
        <dbReference type="ARBA" id="ARBA00004651"/>
    </source>
</evidence>
<evidence type="ECO:0000256" key="3">
    <source>
        <dbReference type="ARBA" id="ARBA00022448"/>
    </source>
</evidence>
<dbReference type="Proteomes" id="UP001497493">
    <property type="component" value="Chromosome"/>
</dbReference>
<evidence type="ECO:0000256" key="7">
    <source>
        <dbReference type="ARBA" id="ARBA00023136"/>
    </source>
</evidence>
<feature type="transmembrane region" description="Helical" evidence="9">
    <location>
        <begin position="353"/>
        <end position="379"/>
    </location>
</feature>
<feature type="transmembrane region" description="Helical" evidence="9">
    <location>
        <begin position="7"/>
        <end position="29"/>
    </location>
</feature>
<feature type="transmembrane region" description="Helical" evidence="9">
    <location>
        <begin position="472"/>
        <end position="490"/>
    </location>
</feature>
<feature type="transmembrane region" description="Helical" evidence="9">
    <location>
        <begin position="290"/>
        <end position="312"/>
    </location>
</feature>
<feature type="region of interest" description="Disordered" evidence="8">
    <location>
        <begin position="495"/>
        <end position="517"/>
    </location>
</feature>
<dbReference type="Gene3D" id="1.20.1250.20">
    <property type="entry name" value="MFS general substrate transporter like domains"/>
    <property type="match status" value="1"/>
</dbReference>
<reference evidence="11 12" key="1">
    <citation type="submission" date="2024-04" db="EMBL/GenBank/DDBJ databases">
        <authorList>
            <person name="Cremers G."/>
        </authorList>
    </citation>
    <scope>NUCLEOTIDE SEQUENCE [LARGE SCALE GENOMIC DNA]</scope>
    <source>
        <strain evidence="11">MeCH1-AG</strain>
    </source>
</reference>
<dbReference type="EMBL" id="OZ026884">
    <property type="protein sequence ID" value="CAL1239675.1"/>
    <property type="molecule type" value="Genomic_DNA"/>
</dbReference>
<dbReference type="PROSITE" id="PS50850">
    <property type="entry name" value="MFS"/>
    <property type="match status" value="1"/>
</dbReference>
<feature type="transmembrane region" description="Helical" evidence="9">
    <location>
        <begin position="41"/>
        <end position="58"/>
    </location>
</feature>
<feature type="transmembrane region" description="Helical" evidence="9">
    <location>
        <begin position="324"/>
        <end position="341"/>
    </location>
</feature>
<feature type="transmembrane region" description="Helical" evidence="9">
    <location>
        <begin position="162"/>
        <end position="180"/>
    </location>
</feature>
<evidence type="ECO:0000313" key="11">
    <source>
        <dbReference type="EMBL" id="CAL1239675.1"/>
    </source>
</evidence>
<keyword evidence="4" id="KW-1003">Cell membrane</keyword>
<feature type="transmembrane region" description="Helical" evidence="9">
    <location>
        <begin position="70"/>
        <end position="93"/>
    </location>
</feature>
<dbReference type="InterPro" id="IPR036259">
    <property type="entry name" value="MFS_trans_sf"/>
</dbReference>
<comment type="similarity">
    <text evidence="2">Belongs to the major facilitator superfamily. EmrB family.</text>
</comment>
<evidence type="ECO:0000259" key="10">
    <source>
        <dbReference type="PROSITE" id="PS50850"/>
    </source>
</evidence>
<accession>A0ABM9NGE3</accession>
<keyword evidence="12" id="KW-1185">Reference proteome</keyword>
<organism evidence="11 12">
    <name type="scientific">Candidatus Methylocalor cossyra</name>
    <dbReference type="NCBI Taxonomy" id="3108543"/>
    <lineage>
        <taxon>Bacteria</taxon>
        <taxon>Pseudomonadati</taxon>
        <taxon>Pseudomonadota</taxon>
        <taxon>Gammaproteobacteria</taxon>
        <taxon>Methylococcales</taxon>
        <taxon>Methylococcaceae</taxon>
        <taxon>Candidatus Methylocalor</taxon>
    </lineage>
</organism>
<feature type="transmembrane region" description="Helical" evidence="9">
    <location>
        <begin position="99"/>
        <end position="117"/>
    </location>
</feature>
<dbReference type="PANTHER" id="PTHR42718">
    <property type="entry name" value="MAJOR FACILITATOR SUPERFAMILY MULTIDRUG TRANSPORTER MFSC"/>
    <property type="match status" value="1"/>
</dbReference>
<dbReference type="SUPFAM" id="SSF103473">
    <property type="entry name" value="MFS general substrate transporter"/>
    <property type="match status" value="1"/>
</dbReference>
<keyword evidence="3" id="KW-0813">Transport</keyword>
<gene>
    <name evidence="11" type="ORF">MECH1_V1_0899</name>
</gene>
<dbReference type="InterPro" id="IPR020846">
    <property type="entry name" value="MFS_dom"/>
</dbReference>
<keyword evidence="7 9" id="KW-0472">Membrane</keyword>
<evidence type="ECO:0000256" key="5">
    <source>
        <dbReference type="ARBA" id="ARBA00022692"/>
    </source>
</evidence>
<keyword evidence="6 9" id="KW-1133">Transmembrane helix</keyword>
<name>A0ABM9NGE3_9GAMM</name>
<sequence>MLFNIALGVGHMVVLFNAGSYIALMPHVAGDLGGVLPSFGTWAQTDFMIGLALAFPIARWLTGRFGDYRIFTMAFGIYAVASYLCAISDTLWLFLPARILLGFAGGVTLPVGQTLLLREYPDRLKSLGLGVWGLFTLMPFTIGFPVGGWIADELGWRCLFLFNIPASLAVAGVVASLLYGRGFQRRYLRFDFVGFVLLALVLGGIQTILNQGNDFDWFDSPFLRGVLVVVIVALPCFLVWELGERHPALDIRLFAHRNFTIGILCLTLGFLAIQGLLSLFIVQLQILLGYSSWLAGLEFLTMILLAAPMIALMHELGKGLDARLLASINLLGFAFTLHWIGLFDDPGSFDQLFWPMLLLGFFLGSFFTPLTTLTLHGLSGNAMLRAAEEAGLLRIAAGAYGITLQGVTLFRRTPFHQLGLADYFGGRRFPSLDLLDQLAARLEARGLELGMVKAKLAALIKQEAALLALDDAFLLASYLFLVLAGLVWLARPTHRPPHPTPSEELQEVRAEELMEEP</sequence>
<feature type="domain" description="Major facilitator superfamily (MFS) profile" evidence="10">
    <location>
        <begin position="3"/>
        <end position="495"/>
    </location>
</feature>
<evidence type="ECO:0000256" key="8">
    <source>
        <dbReference type="SAM" id="MobiDB-lite"/>
    </source>
</evidence>
<evidence type="ECO:0000256" key="6">
    <source>
        <dbReference type="ARBA" id="ARBA00022989"/>
    </source>
</evidence>
<dbReference type="InterPro" id="IPR004638">
    <property type="entry name" value="EmrB-like"/>
</dbReference>
<evidence type="ECO:0000313" key="12">
    <source>
        <dbReference type="Proteomes" id="UP001497493"/>
    </source>
</evidence>
<feature type="transmembrane region" description="Helical" evidence="9">
    <location>
        <begin position="221"/>
        <end position="240"/>
    </location>
</feature>
<keyword evidence="5 9" id="KW-0812">Transmembrane</keyword>
<comment type="subcellular location">
    <subcellularLocation>
        <location evidence="1">Cell membrane</location>
        <topology evidence="1">Multi-pass membrane protein</topology>
    </subcellularLocation>
</comment>
<feature type="transmembrane region" description="Helical" evidence="9">
    <location>
        <begin position="391"/>
        <end position="410"/>
    </location>
</feature>
<evidence type="ECO:0000256" key="2">
    <source>
        <dbReference type="ARBA" id="ARBA00008537"/>
    </source>
</evidence>
<dbReference type="RefSeq" id="WP_348759218.1">
    <property type="nucleotide sequence ID" value="NZ_OZ026884.1"/>
</dbReference>
<feature type="transmembrane region" description="Helical" evidence="9">
    <location>
        <begin position="192"/>
        <end position="209"/>
    </location>
</feature>
<dbReference type="PANTHER" id="PTHR42718:SF9">
    <property type="entry name" value="MAJOR FACILITATOR SUPERFAMILY MULTIDRUG TRANSPORTER MFSC"/>
    <property type="match status" value="1"/>
</dbReference>
<proteinExistence type="inferred from homology"/>
<dbReference type="NCBIfam" id="TIGR00711">
    <property type="entry name" value="efflux_EmrB"/>
    <property type="match status" value="1"/>
</dbReference>
<feature type="transmembrane region" description="Helical" evidence="9">
    <location>
        <begin position="129"/>
        <end position="150"/>
    </location>
</feature>
<evidence type="ECO:0000256" key="4">
    <source>
        <dbReference type="ARBA" id="ARBA00022475"/>
    </source>
</evidence>
<feature type="compositionally biased region" description="Basic and acidic residues" evidence="8">
    <location>
        <begin position="506"/>
        <end position="517"/>
    </location>
</feature>
<feature type="transmembrane region" description="Helical" evidence="9">
    <location>
        <begin position="261"/>
        <end position="284"/>
    </location>
</feature>
<dbReference type="Pfam" id="PF07690">
    <property type="entry name" value="MFS_1"/>
    <property type="match status" value="1"/>
</dbReference>